<evidence type="ECO:0000313" key="2">
    <source>
        <dbReference type="EMBL" id="CAG7828055.1"/>
    </source>
</evidence>
<protein>
    <submittedName>
        <fullName evidence="2">Uncharacterized protein</fullName>
    </submittedName>
</protein>
<sequence length="192" mass="21446">MCFPLVLVNPSLIRQRMQMEERERNCFGTEGCIITLAAFQVLFYTCVGFIYFLGLATVAAVGPEDLEPILQDVPVFKSFQPNAYALLIFLLAFMLCYHVLGVVMGVLLLRGVTQRNLKYLKAWTFYAICSVAMSFCEALFGKPGGADAKALFQLVATCAFYGLCDLFVQALILEIRASRRKDLKIISVVEKV</sequence>
<accession>A0A8J2LAB0</accession>
<dbReference type="EMBL" id="CAJVCH010545959">
    <property type="protein sequence ID" value="CAG7828055.1"/>
    <property type="molecule type" value="Genomic_DNA"/>
</dbReference>
<keyword evidence="3" id="KW-1185">Reference proteome</keyword>
<evidence type="ECO:0000313" key="3">
    <source>
        <dbReference type="Proteomes" id="UP000708208"/>
    </source>
</evidence>
<feature type="transmembrane region" description="Helical" evidence="1">
    <location>
        <begin position="41"/>
        <end position="63"/>
    </location>
</feature>
<feature type="transmembrane region" description="Helical" evidence="1">
    <location>
        <begin position="83"/>
        <end position="108"/>
    </location>
</feature>
<reference evidence="2" key="1">
    <citation type="submission" date="2021-06" db="EMBL/GenBank/DDBJ databases">
        <authorList>
            <person name="Hodson N. C."/>
            <person name="Mongue J. A."/>
            <person name="Jaron S. K."/>
        </authorList>
    </citation>
    <scope>NUCLEOTIDE SEQUENCE</scope>
</reference>
<feature type="transmembrane region" description="Helical" evidence="1">
    <location>
        <begin position="120"/>
        <end position="140"/>
    </location>
</feature>
<dbReference type="Proteomes" id="UP000708208">
    <property type="component" value="Unassembled WGS sequence"/>
</dbReference>
<keyword evidence="1" id="KW-0812">Transmembrane</keyword>
<proteinExistence type="predicted"/>
<dbReference type="AlphaFoldDB" id="A0A8J2LAB0"/>
<name>A0A8J2LAB0_9HEXA</name>
<keyword evidence="1" id="KW-1133">Transmembrane helix</keyword>
<comment type="caution">
    <text evidence="2">The sequence shown here is derived from an EMBL/GenBank/DDBJ whole genome shotgun (WGS) entry which is preliminary data.</text>
</comment>
<gene>
    <name evidence="2" type="ORF">AFUS01_LOCUS38006</name>
</gene>
<organism evidence="2 3">
    <name type="scientific">Allacma fusca</name>
    <dbReference type="NCBI Taxonomy" id="39272"/>
    <lineage>
        <taxon>Eukaryota</taxon>
        <taxon>Metazoa</taxon>
        <taxon>Ecdysozoa</taxon>
        <taxon>Arthropoda</taxon>
        <taxon>Hexapoda</taxon>
        <taxon>Collembola</taxon>
        <taxon>Symphypleona</taxon>
        <taxon>Sminthuridae</taxon>
        <taxon>Allacma</taxon>
    </lineage>
</organism>
<feature type="transmembrane region" description="Helical" evidence="1">
    <location>
        <begin position="152"/>
        <end position="173"/>
    </location>
</feature>
<evidence type="ECO:0000256" key="1">
    <source>
        <dbReference type="SAM" id="Phobius"/>
    </source>
</evidence>
<keyword evidence="1" id="KW-0472">Membrane</keyword>